<dbReference type="GO" id="GO:0016740">
    <property type="term" value="F:transferase activity"/>
    <property type="evidence" value="ECO:0007669"/>
    <property type="project" value="UniProtKB-KW"/>
</dbReference>
<accession>A0A5N6Z1H9</accession>
<keyword evidence="3" id="KW-1185">Reference proteome</keyword>
<dbReference type="PANTHER" id="PTHR43586">
    <property type="entry name" value="CYSTEINE DESULFURASE"/>
    <property type="match status" value="1"/>
</dbReference>
<protein>
    <submittedName>
        <fullName evidence="2">Pyridoxal phosphate-dependent transferase</fullName>
    </submittedName>
</protein>
<dbReference type="Proteomes" id="UP000327118">
    <property type="component" value="Unassembled WGS sequence"/>
</dbReference>
<keyword evidence="2" id="KW-0808">Transferase</keyword>
<dbReference type="Gene3D" id="3.90.1150.10">
    <property type="entry name" value="Aspartate Aminotransferase, domain 1"/>
    <property type="match status" value="1"/>
</dbReference>
<sequence length="423" mass="46910">MRLVTHNARNGDTVESLPLDDVVNVAEVRSHFPVLSGETAAFNNASGTIVLKEAIESASRLMYSMPMVGGMDSKSMEAIAAYKANKEECAAFMNASPDEITFGQSTTCLFRLLGLSLKPLLNSDCEMVCSTLCHEAAANSWIHLARDLGVTIKWWTPTQDDPDDPRLTVQSLQSLLSPKTRIVTCNHVSNVVGSIHPVREMADAVHAIPGCMLIVDGVAFAPHRPIDVKALGVDFYCFSWYKVFGPHMGTLYASRRAQDRYMTSINHYFVSPVSLDGKLHLGMPSFEMQTMCSPIVRYLRDTVGWDAIVRQETVLTQTLLDYLLSRPAVYRVFGRPTSEPSTRVSIVTFEIIGRKSGDIAATVNKKNRFRIISGECLAPRPTWDVLRPKSVDGLIRVSFVHYNTVREVKEFCLALDDLVAETS</sequence>
<dbReference type="AlphaFoldDB" id="A0A5N6Z1H9"/>
<dbReference type="Pfam" id="PF00266">
    <property type="entry name" value="Aminotran_5"/>
    <property type="match status" value="1"/>
</dbReference>
<dbReference type="InterPro" id="IPR015421">
    <property type="entry name" value="PyrdxlP-dep_Trfase_major"/>
</dbReference>
<dbReference type="InterPro" id="IPR000192">
    <property type="entry name" value="Aminotrans_V_dom"/>
</dbReference>
<gene>
    <name evidence="2" type="ORF">BDV28DRAFT_162472</name>
</gene>
<dbReference type="InterPro" id="IPR015424">
    <property type="entry name" value="PyrdxlP-dep_Trfase"/>
</dbReference>
<feature type="domain" description="Aminotransferase class V" evidence="1">
    <location>
        <begin position="47"/>
        <end position="411"/>
    </location>
</feature>
<evidence type="ECO:0000259" key="1">
    <source>
        <dbReference type="Pfam" id="PF00266"/>
    </source>
</evidence>
<dbReference type="SUPFAM" id="SSF53383">
    <property type="entry name" value="PLP-dependent transferases"/>
    <property type="match status" value="1"/>
</dbReference>
<dbReference type="EMBL" id="ML739179">
    <property type="protein sequence ID" value="KAE8351278.1"/>
    <property type="molecule type" value="Genomic_DNA"/>
</dbReference>
<dbReference type="PANTHER" id="PTHR43586:SF21">
    <property type="entry name" value="PYRIDOXAL PHOSPHATE (PLP)-DEPENDENT ASPARTATE AMINOTRANSFERASE SUPERFAMILY"/>
    <property type="match status" value="1"/>
</dbReference>
<name>A0A5N6Z1H9_9EURO</name>
<evidence type="ECO:0000313" key="3">
    <source>
        <dbReference type="Proteomes" id="UP000327118"/>
    </source>
</evidence>
<dbReference type="Gene3D" id="3.40.640.10">
    <property type="entry name" value="Type I PLP-dependent aspartate aminotransferase-like (Major domain)"/>
    <property type="match status" value="1"/>
</dbReference>
<organism evidence="2 3">
    <name type="scientific">Aspergillus coremiiformis</name>
    <dbReference type="NCBI Taxonomy" id="138285"/>
    <lineage>
        <taxon>Eukaryota</taxon>
        <taxon>Fungi</taxon>
        <taxon>Dikarya</taxon>
        <taxon>Ascomycota</taxon>
        <taxon>Pezizomycotina</taxon>
        <taxon>Eurotiomycetes</taxon>
        <taxon>Eurotiomycetidae</taxon>
        <taxon>Eurotiales</taxon>
        <taxon>Aspergillaceae</taxon>
        <taxon>Aspergillus</taxon>
        <taxon>Aspergillus subgen. Circumdati</taxon>
    </lineage>
</organism>
<dbReference type="OrthoDB" id="420046at2759"/>
<dbReference type="InterPro" id="IPR015422">
    <property type="entry name" value="PyrdxlP-dep_Trfase_small"/>
</dbReference>
<proteinExistence type="predicted"/>
<evidence type="ECO:0000313" key="2">
    <source>
        <dbReference type="EMBL" id="KAE8351278.1"/>
    </source>
</evidence>
<reference evidence="3" key="1">
    <citation type="submission" date="2019-04" db="EMBL/GenBank/DDBJ databases">
        <title>Friends and foes A comparative genomics studyof 23 Aspergillus species from section Flavi.</title>
        <authorList>
            <consortium name="DOE Joint Genome Institute"/>
            <person name="Kjaerbolling I."/>
            <person name="Vesth T."/>
            <person name="Frisvad J.C."/>
            <person name="Nybo J.L."/>
            <person name="Theobald S."/>
            <person name="Kildgaard S."/>
            <person name="Isbrandt T."/>
            <person name="Kuo A."/>
            <person name="Sato A."/>
            <person name="Lyhne E.K."/>
            <person name="Kogle M.E."/>
            <person name="Wiebenga A."/>
            <person name="Kun R.S."/>
            <person name="Lubbers R.J."/>
            <person name="Makela M.R."/>
            <person name="Barry K."/>
            <person name="Chovatia M."/>
            <person name="Clum A."/>
            <person name="Daum C."/>
            <person name="Haridas S."/>
            <person name="He G."/>
            <person name="LaButti K."/>
            <person name="Lipzen A."/>
            <person name="Mondo S."/>
            <person name="Riley R."/>
            <person name="Salamov A."/>
            <person name="Simmons B.A."/>
            <person name="Magnuson J.K."/>
            <person name="Henrissat B."/>
            <person name="Mortensen U.H."/>
            <person name="Larsen T.O."/>
            <person name="Devries R.P."/>
            <person name="Grigoriev I.V."/>
            <person name="Machida M."/>
            <person name="Baker S.E."/>
            <person name="Andersen M.R."/>
        </authorList>
    </citation>
    <scope>NUCLEOTIDE SEQUENCE [LARGE SCALE GENOMIC DNA]</scope>
    <source>
        <strain evidence="3">CBS 553.77</strain>
    </source>
</reference>